<comment type="caution">
    <text evidence="1">The sequence shown here is derived from an EMBL/GenBank/DDBJ whole genome shotgun (WGS) entry which is preliminary data.</text>
</comment>
<evidence type="ECO:0000313" key="1">
    <source>
        <dbReference type="EMBL" id="GGY70550.1"/>
    </source>
</evidence>
<organism evidence="1 2">
    <name type="scientific">Streptomyces xanthochromogenes</name>
    <dbReference type="NCBI Taxonomy" id="67384"/>
    <lineage>
        <taxon>Bacteria</taxon>
        <taxon>Bacillati</taxon>
        <taxon>Actinomycetota</taxon>
        <taxon>Actinomycetes</taxon>
        <taxon>Kitasatosporales</taxon>
        <taxon>Streptomycetaceae</taxon>
        <taxon>Streptomyces</taxon>
    </lineage>
</organism>
<protein>
    <recommendedName>
        <fullName evidence="3">Sporulation protein</fullName>
    </recommendedName>
</protein>
<name>A0ABQ3AXR2_9ACTN</name>
<dbReference type="GeneID" id="96295803"/>
<keyword evidence="2" id="KW-1185">Reference proteome</keyword>
<dbReference type="RefSeq" id="WP_229893100.1">
    <property type="nucleotide sequence ID" value="NZ_BMUU01000024.1"/>
</dbReference>
<evidence type="ECO:0008006" key="3">
    <source>
        <dbReference type="Google" id="ProtNLM"/>
    </source>
</evidence>
<proteinExistence type="predicted"/>
<sequence>MSTPDPTGSPLPLDQRLAVACGHFDHGRHSALLAGLVADTHNAARTRQKMPLARLSVTYTLSAQVLAKVCRYSQARLTADRAAAERHILDAVSRVAATGLTTDAQASAYAHILVTQSYTAARAGDRAQALAMMRCGANGVAWVLDGR</sequence>
<accession>A0ABQ3AXR2</accession>
<evidence type="ECO:0000313" key="2">
    <source>
        <dbReference type="Proteomes" id="UP000600946"/>
    </source>
</evidence>
<reference evidence="2" key="1">
    <citation type="journal article" date="2019" name="Int. J. Syst. Evol. Microbiol.">
        <title>The Global Catalogue of Microorganisms (GCM) 10K type strain sequencing project: providing services to taxonomists for standard genome sequencing and annotation.</title>
        <authorList>
            <consortium name="The Broad Institute Genomics Platform"/>
            <consortium name="The Broad Institute Genome Sequencing Center for Infectious Disease"/>
            <person name="Wu L."/>
            <person name="Ma J."/>
        </authorList>
    </citation>
    <scope>NUCLEOTIDE SEQUENCE [LARGE SCALE GENOMIC DNA]</scope>
    <source>
        <strain evidence="2">JCM 4594</strain>
    </source>
</reference>
<gene>
    <name evidence="1" type="ORF">GCM10010326_75940</name>
</gene>
<dbReference type="EMBL" id="BMUU01000024">
    <property type="protein sequence ID" value="GGY70550.1"/>
    <property type="molecule type" value="Genomic_DNA"/>
</dbReference>
<dbReference type="Proteomes" id="UP000600946">
    <property type="component" value="Unassembled WGS sequence"/>
</dbReference>